<organism evidence="1">
    <name type="scientific">uncultured Sulfurovum sp</name>
    <dbReference type="NCBI Taxonomy" id="269237"/>
    <lineage>
        <taxon>Bacteria</taxon>
        <taxon>Pseudomonadati</taxon>
        <taxon>Campylobacterota</taxon>
        <taxon>Epsilonproteobacteria</taxon>
        <taxon>Campylobacterales</taxon>
        <taxon>Sulfurovaceae</taxon>
        <taxon>Sulfurovum</taxon>
        <taxon>environmental samples</taxon>
    </lineage>
</organism>
<gene>
    <name evidence="1" type="ORF">HELGO_WM69534</name>
</gene>
<sequence length="128" mass="14342">MKCLTGSLKEATIINAEQNILIEQGLNKDIYEINTTKETIEEAIKREDIVYGDTNTTPPIDINKTINEDINITTSVDMNSSIPIEIEPISIETCYSNIPDGNASDIMKQTDICEEKDHLYQSTGIYPE</sequence>
<name>A0A6S6RZT3_9BACT</name>
<protein>
    <submittedName>
        <fullName evidence="1">Uncharacterized protein</fullName>
    </submittedName>
</protein>
<dbReference type="AlphaFoldDB" id="A0A6S6RZT3"/>
<accession>A0A6S6RZT3</accession>
<proteinExistence type="predicted"/>
<reference evidence="1" key="1">
    <citation type="submission" date="2020-01" db="EMBL/GenBank/DDBJ databases">
        <authorList>
            <person name="Meier V. D."/>
            <person name="Meier V D."/>
        </authorList>
    </citation>
    <scope>NUCLEOTIDE SEQUENCE</scope>
    <source>
        <strain evidence="1">HLG_WM_MAG_06</strain>
    </source>
</reference>
<dbReference type="EMBL" id="CACVAP010000004">
    <property type="protein sequence ID" value="CAA6798512.1"/>
    <property type="molecule type" value="Genomic_DNA"/>
</dbReference>
<evidence type="ECO:0000313" key="1">
    <source>
        <dbReference type="EMBL" id="CAA6798512.1"/>
    </source>
</evidence>